<evidence type="ECO:0000313" key="7">
    <source>
        <dbReference type="Proteomes" id="UP000239874"/>
    </source>
</evidence>
<comment type="caution">
    <text evidence="6">The sequence shown here is derived from an EMBL/GenBank/DDBJ whole genome shotgun (WGS) entry which is preliminary data.</text>
</comment>
<dbReference type="InterPro" id="IPR036866">
    <property type="entry name" value="RibonucZ/Hydroxyglut_hydro"/>
</dbReference>
<dbReference type="OrthoDB" id="3196337at2"/>
<feature type="domain" description="Metallo-beta-lactamase" evidence="5">
    <location>
        <begin position="109"/>
        <end position="326"/>
    </location>
</feature>
<keyword evidence="4" id="KW-0862">Zinc</keyword>
<protein>
    <submittedName>
        <fullName evidence="6">MBL fold metallo-hydrolase</fullName>
    </submittedName>
</protein>
<dbReference type="InterPro" id="IPR051013">
    <property type="entry name" value="MBL_superfamily_lactonases"/>
</dbReference>
<evidence type="ECO:0000256" key="1">
    <source>
        <dbReference type="ARBA" id="ARBA00007749"/>
    </source>
</evidence>
<dbReference type="GO" id="GO:0016787">
    <property type="term" value="F:hydrolase activity"/>
    <property type="evidence" value="ECO:0007669"/>
    <property type="project" value="UniProtKB-KW"/>
</dbReference>
<dbReference type="AlphaFoldDB" id="A0A2S6AIA5"/>
<evidence type="ECO:0000256" key="2">
    <source>
        <dbReference type="ARBA" id="ARBA00022723"/>
    </source>
</evidence>
<dbReference type="GO" id="GO:0046872">
    <property type="term" value="F:metal ion binding"/>
    <property type="evidence" value="ECO:0007669"/>
    <property type="project" value="UniProtKB-KW"/>
</dbReference>
<keyword evidence="3 6" id="KW-0378">Hydrolase</keyword>
<dbReference type="EMBL" id="PSZC01000026">
    <property type="protein sequence ID" value="PPJ34952.1"/>
    <property type="molecule type" value="Genomic_DNA"/>
</dbReference>
<organism evidence="6 7">
    <name type="scientific">Nocardia nova</name>
    <dbReference type="NCBI Taxonomy" id="37330"/>
    <lineage>
        <taxon>Bacteria</taxon>
        <taxon>Bacillati</taxon>
        <taxon>Actinomycetota</taxon>
        <taxon>Actinomycetes</taxon>
        <taxon>Mycobacteriales</taxon>
        <taxon>Nocardiaceae</taxon>
        <taxon>Nocardia</taxon>
    </lineage>
</organism>
<name>A0A2S6AIA5_9NOCA</name>
<reference evidence="6 7" key="1">
    <citation type="submission" date="2018-02" db="EMBL/GenBank/DDBJ databases">
        <title>8 Nocardia nova and 1 Nocardia cyriacigeorgica strain used for evolution to TMP-SMX.</title>
        <authorList>
            <person name="Mehta H."/>
            <person name="Weng J."/>
            <person name="Shamoo Y."/>
        </authorList>
    </citation>
    <scope>NUCLEOTIDE SEQUENCE [LARGE SCALE GENOMIC DNA]</scope>
    <source>
        <strain evidence="6 7">MDA3139</strain>
    </source>
</reference>
<dbReference type="Gene3D" id="3.60.15.10">
    <property type="entry name" value="Ribonuclease Z/Hydroxyacylglutathione hydrolase-like"/>
    <property type="match status" value="1"/>
</dbReference>
<evidence type="ECO:0000259" key="5">
    <source>
        <dbReference type="SMART" id="SM00849"/>
    </source>
</evidence>
<dbReference type="PANTHER" id="PTHR42978">
    <property type="entry name" value="QUORUM-QUENCHING LACTONASE YTNP-RELATED-RELATED"/>
    <property type="match status" value="1"/>
</dbReference>
<proteinExistence type="inferred from homology"/>
<evidence type="ECO:0000256" key="3">
    <source>
        <dbReference type="ARBA" id="ARBA00022801"/>
    </source>
</evidence>
<accession>A0A2S6AIA5</accession>
<gene>
    <name evidence="6" type="ORF">C5E45_28520</name>
</gene>
<comment type="similarity">
    <text evidence="1">Belongs to the metallo-beta-lactamase superfamily.</text>
</comment>
<dbReference type="Proteomes" id="UP000239874">
    <property type="component" value="Unassembled WGS sequence"/>
</dbReference>
<dbReference type="SMART" id="SM00849">
    <property type="entry name" value="Lactamase_B"/>
    <property type="match status" value="1"/>
</dbReference>
<evidence type="ECO:0000256" key="4">
    <source>
        <dbReference type="ARBA" id="ARBA00022833"/>
    </source>
</evidence>
<keyword evidence="2" id="KW-0479">Metal-binding</keyword>
<dbReference type="PANTHER" id="PTHR42978:SF3">
    <property type="entry name" value="BLR3078 PROTEIN"/>
    <property type="match status" value="1"/>
</dbReference>
<dbReference type="InterPro" id="IPR001279">
    <property type="entry name" value="Metallo-B-lactamas"/>
</dbReference>
<evidence type="ECO:0000313" key="6">
    <source>
        <dbReference type="EMBL" id="PPJ34952.1"/>
    </source>
</evidence>
<sequence length="347" mass="37010">MPSTPRCTATRVRGNGRAAGHACISEPTVASALDPRSRAGRCGAATVPATAASPIFSPSSIAGLASIPDAGLPEPRGVVSVRALPQAPRSVPTAAVVEGTFTPRRIDNALTAFVVEHPRARFVVDPGVCLDAERRAIAQLPAVLRVAVRPPAATVATVDSLREHDPRPLDFALPTHAHWDHVCGLLDLPGLPVHMHRVERRWIMSGRVAPVGGVRDALRERPVVEYDLDGPPVLTFTASHDLFGDGTVVLVDLSGHTPGSIGMLAHTRRGWVLLAGDAAWHHLQIDKIRQKASYPGGFADDDRDLTFRTLHRLHLARTTVTVVPAHDRAAAQRLRAEDEPAAVANDG</sequence>
<dbReference type="Pfam" id="PF00753">
    <property type="entry name" value="Lactamase_B"/>
    <property type="match status" value="1"/>
</dbReference>
<dbReference type="SUPFAM" id="SSF56281">
    <property type="entry name" value="Metallo-hydrolase/oxidoreductase"/>
    <property type="match status" value="1"/>
</dbReference>